<evidence type="ECO:0000259" key="9">
    <source>
        <dbReference type="Pfam" id="PF05347"/>
    </source>
</evidence>
<dbReference type="PANTHER" id="PTHR12964">
    <property type="entry name" value="NADH-UBIQUINONE OXIDOREDUCTASE B14 SUBUNIT"/>
    <property type="match status" value="1"/>
</dbReference>
<evidence type="ECO:0000256" key="3">
    <source>
        <dbReference type="ARBA" id="ARBA00022448"/>
    </source>
</evidence>
<dbReference type="AlphaFoldDB" id="A0A6B2LRR0"/>
<sequence>MSFVVCSRTLAESRPSVLRLYRRCLVDAPNIIRNYKLHYSVEDLRKVMKANFLEHRNVQDPVLVDTLVMIGENELEECRVNYKTKAHLLKYFLSPKFIDDKVEDEDEATFRRMTQESVPEKFY</sequence>
<evidence type="ECO:0000256" key="5">
    <source>
        <dbReference type="ARBA" id="ARBA00022792"/>
    </source>
</evidence>
<comment type="similarity">
    <text evidence="2">Belongs to the complex I LYR family.</text>
</comment>
<dbReference type="InterPro" id="IPR016488">
    <property type="entry name" value="NADH_Ub_cplx-1_asu_su-6"/>
</dbReference>
<organism evidence="10">
    <name type="scientific">Arcella intermedia</name>
    <dbReference type="NCBI Taxonomy" id="1963864"/>
    <lineage>
        <taxon>Eukaryota</taxon>
        <taxon>Amoebozoa</taxon>
        <taxon>Tubulinea</taxon>
        <taxon>Elardia</taxon>
        <taxon>Arcellinida</taxon>
        <taxon>Sphaerothecina</taxon>
        <taxon>Arcellidae</taxon>
        <taxon>Arcella</taxon>
    </lineage>
</organism>
<keyword evidence="6" id="KW-0249">Electron transport</keyword>
<dbReference type="PANTHER" id="PTHR12964:SF0">
    <property type="entry name" value="NADH DEHYDROGENASE [UBIQUINONE] 1 ALPHA SUBCOMPLEX SUBUNIT 6"/>
    <property type="match status" value="1"/>
</dbReference>
<evidence type="ECO:0000256" key="7">
    <source>
        <dbReference type="ARBA" id="ARBA00023128"/>
    </source>
</evidence>
<feature type="domain" description="Complex 1 LYR protein" evidence="9">
    <location>
        <begin position="16"/>
        <end position="77"/>
    </location>
</feature>
<evidence type="ECO:0000256" key="8">
    <source>
        <dbReference type="ARBA" id="ARBA00023136"/>
    </source>
</evidence>
<keyword evidence="8" id="KW-0472">Membrane</keyword>
<name>A0A6B2LRR0_9EUKA</name>
<evidence type="ECO:0000256" key="2">
    <source>
        <dbReference type="ARBA" id="ARBA00009508"/>
    </source>
</evidence>
<dbReference type="InterPro" id="IPR008011">
    <property type="entry name" value="Complex1_LYR_dom"/>
</dbReference>
<reference evidence="10" key="1">
    <citation type="journal article" date="2020" name="J. Eukaryot. Microbiol.">
        <title>De novo Sequencing, Assembly and Annotation of the Transcriptome for the Free-Living Testate Amoeba Arcella intermedia.</title>
        <authorList>
            <person name="Ribeiro G.M."/>
            <person name="Porfirio-Sousa A.L."/>
            <person name="Maurer-Alcala X.X."/>
            <person name="Katz L.A."/>
            <person name="Lahr D.J.G."/>
        </authorList>
    </citation>
    <scope>NUCLEOTIDE SEQUENCE</scope>
</reference>
<comment type="subcellular location">
    <subcellularLocation>
        <location evidence="1">Mitochondrion inner membrane</location>
        <topology evidence="1">Peripheral membrane protein</topology>
        <orientation evidence="1">Matrix side</orientation>
    </subcellularLocation>
</comment>
<dbReference type="Pfam" id="PF05347">
    <property type="entry name" value="Complex1_LYR"/>
    <property type="match status" value="1"/>
</dbReference>
<keyword evidence="7" id="KW-0496">Mitochondrion</keyword>
<evidence type="ECO:0000256" key="1">
    <source>
        <dbReference type="ARBA" id="ARBA00004443"/>
    </source>
</evidence>
<dbReference type="GO" id="GO:0006979">
    <property type="term" value="P:response to oxidative stress"/>
    <property type="evidence" value="ECO:0007669"/>
    <property type="project" value="TreeGrafter"/>
</dbReference>
<evidence type="ECO:0000256" key="6">
    <source>
        <dbReference type="ARBA" id="ARBA00022982"/>
    </source>
</evidence>
<protein>
    <recommendedName>
        <fullName evidence="9">Complex 1 LYR protein domain-containing protein</fullName>
    </recommendedName>
</protein>
<keyword evidence="5" id="KW-0999">Mitochondrion inner membrane</keyword>
<keyword evidence="4" id="KW-0679">Respiratory chain</keyword>
<evidence type="ECO:0000256" key="4">
    <source>
        <dbReference type="ARBA" id="ARBA00022660"/>
    </source>
</evidence>
<dbReference type="GO" id="GO:0005743">
    <property type="term" value="C:mitochondrial inner membrane"/>
    <property type="evidence" value="ECO:0007669"/>
    <property type="project" value="UniProtKB-SubCell"/>
</dbReference>
<proteinExistence type="inferred from homology"/>
<dbReference type="EMBL" id="GIBP01010714">
    <property type="protein sequence ID" value="NDV39683.1"/>
    <property type="molecule type" value="Transcribed_RNA"/>
</dbReference>
<evidence type="ECO:0000313" key="10">
    <source>
        <dbReference type="EMBL" id="NDV39683.1"/>
    </source>
</evidence>
<accession>A0A6B2LRR0</accession>
<keyword evidence="3" id="KW-0813">Transport</keyword>